<protein>
    <submittedName>
        <fullName evidence="3">Uncharacterized protein</fullName>
    </submittedName>
</protein>
<dbReference type="WBParaSite" id="ACRNAN_scaffold13812.g24474.t1">
    <property type="protein sequence ID" value="ACRNAN_scaffold13812.g24474.t1"/>
    <property type="gene ID" value="ACRNAN_scaffold13812.g24474"/>
</dbReference>
<dbReference type="AlphaFoldDB" id="A0A914CRR7"/>
<dbReference type="Proteomes" id="UP000887540">
    <property type="component" value="Unplaced"/>
</dbReference>
<feature type="region of interest" description="Disordered" evidence="1">
    <location>
        <begin position="104"/>
        <end position="128"/>
    </location>
</feature>
<organism evidence="2 3">
    <name type="scientific">Acrobeloides nanus</name>
    <dbReference type="NCBI Taxonomy" id="290746"/>
    <lineage>
        <taxon>Eukaryota</taxon>
        <taxon>Metazoa</taxon>
        <taxon>Ecdysozoa</taxon>
        <taxon>Nematoda</taxon>
        <taxon>Chromadorea</taxon>
        <taxon>Rhabditida</taxon>
        <taxon>Tylenchina</taxon>
        <taxon>Cephalobomorpha</taxon>
        <taxon>Cephaloboidea</taxon>
        <taxon>Cephalobidae</taxon>
        <taxon>Acrobeloides</taxon>
    </lineage>
</organism>
<evidence type="ECO:0000313" key="2">
    <source>
        <dbReference type="Proteomes" id="UP000887540"/>
    </source>
</evidence>
<reference evidence="3" key="1">
    <citation type="submission" date="2022-11" db="UniProtKB">
        <authorList>
            <consortium name="WormBaseParasite"/>
        </authorList>
    </citation>
    <scope>IDENTIFICATION</scope>
</reference>
<accession>A0A914CRR7</accession>
<evidence type="ECO:0000256" key="1">
    <source>
        <dbReference type="SAM" id="MobiDB-lite"/>
    </source>
</evidence>
<name>A0A914CRR7_9BILA</name>
<proteinExistence type="predicted"/>
<evidence type="ECO:0000313" key="3">
    <source>
        <dbReference type="WBParaSite" id="ACRNAN_scaffold13812.g24474.t1"/>
    </source>
</evidence>
<keyword evidence="2" id="KW-1185">Reference proteome</keyword>
<sequence length="128" mass="15025">MGYSHQPHEFFMECLKQQFVPNFDALMKMDFYQQALENIEENKAHLAKWVQTIIIAETRDTVPARWFHKFMDPENAKIYDTSNQSSVMAHFPVPRTGTAQILKVDPKHEENLKLDPEHEENLKVDPDP</sequence>